<dbReference type="InterPro" id="IPR017927">
    <property type="entry name" value="FAD-bd_FR_type"/>
</dbReference>
<dbReference type="PROSITE" id="PS51085">
    <property type="entry name" value="2FE2S_FER_2"/>
    <property type="match status" value="1"/>
</dbReference>
<gene>
    <name evidence="3" type="ORF">SAMN05192553_104353</name>
</gene>
<protein>
    <submittedName>
        <fullName evidence="3">CDP-4-dehydro-6-deoxyglucose reductase</fullName>
    </submittedName>
</protein>
<dbReference type="InterPro" id="IPR050415">
    <property type="entry name" value="MRET"/>
</dbReference>
<keyword evidence="4" id="KW-1185">Reference proteome</keyword>
<dbReference type="InterPro" id="IPR012675">
    <property type="entry name" value="Beta-grasp_dom_sf"/>
</dbReference>
<dbReference type="InterPro" id="IPR008333">
    <property type="entry name" value="Cbr1-like_FAD-bd_dom"/>
</dbReference>
<feature type="domain" description="2Fe-2S ferredoxin-type" evidence="1">
    <location>
        <begin position="2"/>
        <end position="90"/>
    </location>
</feature>
<evidence type="ECO:0000259" key="1">
    <source>
        <dbReference type="PROSITE" id="PS51085"/>
    </source>
</evidence>
<dbReference type="Gene3D" id="3.40.50.80">
    <property type="entry name" value="Nucleotide-binding domain of ferredoxin-NADP reductase (FNR) module"/>
    <property type="match status" value="1"/>
</dbReference>
<sequence length="322" mass="35944">MFKITLLDGKSFFCKESESIVEGARRNDLYLDHSCLSGRCSSCKVKVINGETITDSDELPLSDLEKQENFILACIRKPLSDLYLAAEDLSQYGFSSPVTVPAKINSITPLTADIVEIGLRLPPNQKPQFLEGQYLNVIWNGIKRSYSIASAASETAIKLIVKNYPNGQMSAYWFSQAKINDLLRIEIANGTFFLRNHVDKESLVFLATGTGIAPIQAIVNSPQNQARLAKFRNVILLWGMKYQSELFWKPNQDNITFIPVLSREGKTKTYVQDKMADLELDWTSTVVYACGSDAMIQHAESKAIALGVENTNFYSDAFVPSN</sequence>
<dbReference type="CDD" id="cd00207">
    <property type="entry name" value="fer2"/>
    <property type="match status" value="1"/>
</dbReference>
<dbReference type="Pfam" id="PF00111">
    <property type="entry name" value="Fer2"/>
    <property type="match status" value="1"/>
</dbReference>
<dbReference type="Pfam" id="PF00175">
    <property type="entry name" value="NAD_binding_1"/>
    <property type="match status" value="1"/>
</dbReference>
<dbReference type="InterPro" id="IPR036010">
    <property type="entry name" value="2Fe-2S_ferredoxin-like_sf"/>
</dbReference>
<dbReference type="AlphaFoldDB" id="A0A1H6ZAJ3"/>
<organism evidence="3 4">
    <name type="scientific">Cyclobacterium xiamenense</name>
    <dbReference type="NCBI Taxonomy" id="1297121"/>
    <lineage>
        <taxon>Bacteria</taxon>
        <taxon>Pseudomonadati</taxon>
        <taxon>Bacteroidota</taxon>
        <taxon>Cytophagia</taxon>
        <taxon>Cytophagales</taxon>
        <taxon>Cyclobacteriaceae</taxon>
        <taxon>Cyclobacterium</taxon>
    </lineage>
</organism>
<dbReference type="RefSeq" id="WP_092175771.1">
    <property type="nucleotide sequence ID" value="NZ_FNZH01000004.1"/>
</dbReference>
<dbReference type="InterPro" id="IPR001041">
    <property type="entry name" value="2Fe-2S_ferredoxin-type"/>
</dbReference>
<dbReference type="EMBL" id="FNZH01000004">
    <property type="protein sequence ID" value="SEJ50593.1"/>
    <property type="molecule type" value="Genomic_DNA"/>
</dbReference>
<dbReference type="OrthoDB" id="9789468at2"/>
<dbReference type="PROSITE" id="PS51384">
    <property type="entry name" value="FAD_FR"/>
    <property type="match status" value="1"/>
</dbReference>
<dbReference type="InterPro" id="IPR017938">
    <property type="entry name" value="Riboflavin_synthase-like_b-brl"/>
</dbReference>
<evidence type="ECO:0000313" key="4">
    <source>
        <dbReference type="Proteomes" id="UP000199403"/>
    </source>
</evidence>
<dbReference type="SUPFAM" id="SSF52343">
    <property type="entry name" value="Ferredoxin reductase-like, C-terminal NADP-linked domain"/>
    <property type="match status" value="1"/>
</dbReference>
<dbReference type="Pfam" id="PF00970">
    <property type="entry name" value="FAD_binding_6"/>
    <property type="match status" value="1"/>
</dbReference>
<dbReference type="InterPro" id="IPR039261">
    <property type="entry name" value="FNR_nucleotide-bd"/>
</dbReference>
<dbReference type="GO" id="GO:0051537">
    <property type="term" value="F:2 iron, 2 sulfur cluster binding"/>
    <property type="evidence" value="ECO:0007669"/>
    <property type="project" value="InterPro"/>
</dbReference>
<dbReference type="PANTHER" id="PTHR47354:SF5">
    <property type="entry name" value="PROTEIN RFBI"/>
    <property type="match status" value="1"/>
</dbReference>
<dbReference type="SUPFAM" id="SSF54292">
    <property type="entry name" value="2Fe-2S ferredoxin-like"/>
    <property type="match status" value="1"/>
</dbReference>
<dbReference type="InterPro" id="IPR006058">
    <property type="entry name" value="2Fe2S_fd_BS"/>
</dbReference>
<dbReference type="PRINTS" id="PR00410">
    <property type="entry name" value="PHEHYDRXLASE"/>
</dbReference>
<reference evidence="4" key="1">
    <citation type="submission" date="2016-10" db="EMBL/GenBank/DDBJ databases">
        <authorList>
            <person name="Varghese N."/>
            <person name="Submissions S."/>
        </authorList>
    </citation>
    <scope>NUCLEOTIDE SEQUENCE [LARGE SCALE GENOMIC DNA]</scope>
    <source>
        <strain evidence="4">IBRC-M 10761</strain>
    </source>
</reference>
<dbReference type="PANTHER" id="PTHR47354">
    <property type="entry name" value="NADH OXIDOREDUCTASE HCR"/>
    <property type="match status" value="1"/>
</dbReference>
<dbReference type="Gene3D" id="2.40.30.10">
    <property type="entry name" value="Translation factors"/>
    <property type="match status" value="1"/>
</dbReference>
<proteinExistence type="predicted"/>
<dbReference type="PROSITE" id="PS00197">
    <property type="entry name" value="2FE2S_FER_1"/>
    <property type="match status" value="1"/>
</dbReference>
<dbReference type="STRING" id="1416801.SAMN05192553_104353"/>
<evidence type="ECO:0000259" key="2">
    <source>
        <dbReference type="PROSITE" id="PS51384"/>
    </source>
</evidence>
<dbReference type="SUPFAM" id="SSF63380">
    <property type="entry name" value="Riboflavin synthase domain-like"/>
    <property type="match status" value="1"/>
</dbReference>
<dbReference type="Proteomes" id="UP000199403">
    <property type="component" value="Unassembled WGS sequence"/>
</dbReference>
<dbReference type="Gene3D" id="3.10.20.30">
    <property type="match status" value="1"/>
</dbReference>
<dbReference type="GO" id="GO:0016491">
    <property type="term" value="F:oxidoreductase activity"/>
    <property type="evidence" value="ECO:0007669"/>
    <property type="project" value="InterPro"/>
</dbReference>
<dbReference type="InterPro" id="IPR001433">
    <property type="entry name" value="OxRdtase_FAD/NAD-bd"/>
</dbReference>
<evidence type="ECO:0000313" key="3">
    <source>
        <dbReference type="EMBL" id="SEJ50593.1"/>
    </source>
</evidence>
<name>A0A1H6ZAJ3_9BACT</name>
<feature type="domain" description="FAD-binding FR-type" evidence="2">
    <location>
        <begin position="97"/>
        <end position="195"/>
    </location>
</feature>
<accession>A0A1H6ZAJ3</accession>